<evidence type="ECO:0000259" key="13">
    <source>
        <dbReference type="SMART" id="SM00986"/>
    </source>
</evidence>
<dbReference type="PANTHER" id="PTHR33693:SF1">
    <property type="entry name" value="TYPE-4 URACIL-DNA GLYCOSYLASE"/>
    <property type="match status" value="1"/>
</dbReference>
<dbReference type="RefSeq" id="WP_184007975.1">
    <property type="nucleotide sequence ID" value="NZ_JACIJS010000001.1"/>
</dbReference>
<keyword evidence="8" id="KW-0378">Hydrolase</keyword>
<keyword evidence="14" id="KW-0808">Transferase</keyword>
<dbReference type="SMART" id="SM00986">
    <property type="entry name" value="UDG"/>
    <property type="match status" value="1"/>
</dbReference>
<evidence type="ECO:0000313" key="14">
    <source>
        <dbReference type="EMBL" id="MBB5514429.1"/>
    </source>
</evidence>
<dbReference type="InterPro" id="IPR036895">
    <property type="entry name" value="Uracil-DNA_glycosylase-like_sf"/>
</dbReference>
<accession>A0A840WH37</accession>
<keyword evidence="5" id="KW-0004">4Fe-4S</keyword>
<dbReference type="AlphaFoldDB" id="A0A840WH37"/>
<comment type="caution">
    <text evidence="14">The sequence shown here is derived from an EMBL/GenBank/DDBJ whole genome shotgun (WGS) entry which is preliminary data.</text>
</comment>
<evidence type="ECO:0000256" key="6">
    <source>
        <dbReference type="ARBA" id="ARBA00022723"/>
    </source>
</evidence>
<dbReference type="GO" id="GO:0051539">
    <property type="term" value="F:4 iron, 4 sulfur cluster binding"/>
    <property type="evidence" value="ECO:0007669"/>
    <property type="project" value="UniProtKB-KW"/>
</dbReference>
<comment type="similarity">
    <text evidence="2">Belongs to the uracil-DNA glycosylase (UDG) superfamily. Type 4 (UDGa) family.</text>
</comment>
<evidence type="ECO:0000256" key="12">
    <source>
        <dbReference type="SAM" id="MobiDB-lite"/>
    </source>
</evidence>
<keyword evidence="10" id="KW-0411">Iron-sulfur</keyword>
<dbReference type="CDD" id="cd10030">
    <property type="entry name" value="UDG-F4_TTUDGA_SPO1dp_like"/>
    <property type="match status" value="1"/>
</dbReference>
<evidence type="ECO:0000256" key="4">
    <source>
        <dbReference type="ARBA" id="ARBA00019403"/>
    </source>
</evidence>
<feature type="domain" description="Uracil-DNA glycosylase-like" evidence="13">
    <location>
        <begin position="99"/>
        <end position="251"/>
    </location>
</feature>
<evidence type="ECO:0000256" key="3">
    <source>
        <dbReference type="ARBA" id="ARBA00012030"/>
    </source>
</evidence>
<evidence type="ECO:0000256" key="2">
    <source>
        <dbReference type="ARBA" id="ARBA00006521"/>
    </source>
</evidence>
<organism evidence="14 15">
    <name type="scientific">Rubricella aquisinus</name>
    <dbReference type="NCBI Taxonomy" id="2028108"/>
    <lineage>
        <taxon>Bacteria</taxon>
        <taxon>Pseudomonadati</taxon>
        <taxon>Pseudomonadota</taxon>
        <taxon>Alphaproteobacteria</taxon>
        <taxon>Rhodobacterales</taxon>
        <taxon>Paracoccaceae</taxon>
        <taxon>Rubricella</taxon>
    </lineage>
</organism>
<dbReference type="SUPFAM" id="SSF52141">
    <property type="entry name" value="Uracil-DNA glycosylase-like"/>
    <property type="match status" value="1"/>
</dbReference>
<name>A0A840WH37_9RHOB</name>
<comment type="catalytic activity">
    <reaction evidence="1">
        <text>Hydrolyzes single-stranded DNA or mismatched double-stranded DNA and polynucleotides, releasing free uracil.</text>
        <dbReference type="EC" id="3.2.2.27"/>
    </reaction>
</comment>
<dbReference type="GO" id="GO:0016779">
    <property type="term" value="F:nucleotidyltransferase activity"/>
    <property type="evidence" value="ECO:0007669"/>
    <property type="project" value="UniProtKB-KW"/>
</dbReference>
<keyword evidence="15" id="KW-1185">Reference proteome</keyword>
<dbReference type="GO" id="GO:0006281">
    <property type="term" value="P:DNA repair"/>
    <property type="evidence" value="ECO:0007669"/>
    <property type="project" value="UniProtKB-KW"/>
</dbReference>
<feature type="region of interest" description="Disordered" evidence="12">
    <location>
        <begin position="37"/>
        <end position="56"/>
    </location>
</feature>
<dbReference type="GO" id="GO:0046872">
    <property type="term" value="F:metal ion binding"/>
    <property type="evidence" value="ECO:0007669"/>
    <property type="project" value="UniProtKB-KW"/>
</dbReference>
<keyword evidence="14" id="KW-0548">Nucleotidyltransferase</keyword>
<dbReference type="GO" id="GO:0004844">
    <property type="term" value="F:uracil DNA N-glycosylase activity"/>
    <property type="evidence" value="ECO:0007669"/>
    <property type="project" value="UniProtKB-EC"/>
</dbReference>
<dbReference type="PANTHER" id="PTHR33693">
    <property type="entry name" value="TYPE-5 URACIL-DNA GLYCOSYLASE"/>
    <property type="match status" value="1"/>
</dbReference>
<dbReference type="InterPro" id="IPR005273">
    <property type="entry name" value="Ura-DNA_glyco_family4"/>
</dbReference>
<proteinExistence type="inferred from homology"/>
<gene>
    <name evidence="14" type="ORF">FHS89_000427</name>
</gene>
<evidence type="ECO:0000313" key="15">
    <source>
        <dbReference type="Proteomes" id="UP000553766"/>
    </source>
</evidence>
<dbReference type="NCBIfam" id="TIGR00758">
    <property type="entry name" value="UDG_fam4"/>
    <property type="match status" value="1"/>
</dbReference>
<evidence type="ECO:0000256" key="10">
    <source>
        <dbReference type="ARBA" id="ARBA00023014"/>
    </source>
</evidence>
<protein>
    <recommendedName>
        <fullName evidence="4">Type-4 uracil-DNA glycosylase</fullName>
        <ecNumber evidence="3">3.2.2.27</ecNumber>
    </recommendedName>
</protein>
<dbReference type="Gene3D" id="3.40.470.10">
    <property type="entry name" value="Uracil-DNA glycosylase-like domain"/>
    <property type="match status" value="1"/>
</dbReference>
<keyword evidence="6" id="KW-0479">Metal-binding</keyword>
<dbReference type="EMBL" id="JACIJS010000001">
    <property type="protein sequence ID" value="MBB5514429.1"/>
    <property type="molecule type" value="Genomic_DNA"/>
</dbReference>
<evidence type="ECO:0000256" key="7">
    <source>
        <dbReference type="ARBA" id="ARBA00022763"/>
    </source>
</evidence>
<dbReference type="SMART" id="SM00987">
    <property type="entry name" value="UreE_C"/>
    <property type="match status" value="1"/>
</dbReference>
<feature type="compositionally biased region" description="Low complexity" evidence="12">
    <location>
        <begin position="43"/>
        <end position="56"/>
    </location>
</feature>
<evidence type="ECO:0000256" key="9">
    <source>
        <dbReference type="ARBA" id="ARBA00023004"/>
    </source>
</evidence>
<dbReference type="Pfam" id="PF03167">
    <property type="entry name" value="UDG"/>
    <property type="match status" value="1"/>
</dbReference>
<keyword evidence="7" id="KW-0227">DNA damage</keyword>
<evidence type="ECO:0000256" key="11">
    <source>
        <dbReference type="ARBA" id="ARBA00023204"/>
    </source>
</evidence>
<evidence type="ECO:0000256" key="8">
    <source>
        <dbReference type="ARBA" id="ARBA00022801"/>
    </source>
</evidence>
<keyword evidence="9" id="KW-0408">Iron</keyword>
<reference evidence="14 15" key="1">
    <citation type="submission" date="2020-08" db="EMBL/GenBank/DDBJ databases">
        <title>Genomic Encyclopedia of Type Strains, Phase IV (KMG-IV): sequencing the most valuable type-strain genomes for metagenomic binning, comparative biology and taxonomic classification.</title>
        <authorList>
            <person name="Goeker M."/>
        </authorList>
    </citation>
    <scope>NUCLEOTIDE SEQUENCE [LARGE SCALE GENOMIC DNA]</scope>
    <source>
        <strain evidence="14 15">DSM 103377</strain>
    </source>
</reference>
<dbReference type="InterPro" id="IPR051536">
    <property type="entry name" value="UDG_Type-4/5"/>
</dbReference>
<sequence length="260" mass="27821">MSVAEDWYALRAALQVQLDAGADEAILDAPVDRFTLPEPERATPPSRAAAAPVSAPEPAPVSVDTAALARGCQTLDELRAVMAAFDGCALKKGARNFVFSDGRPGAGLMIIGEAPGAEEDRQGKPFVGPSGQLLDKMLAAIGLARDAEDAAQAAYITNVIPWRPPANRDPSTDEIAMMRPFLMRHIQLAQPRALLLLGNPSMKTVLQTKDGITRMRGTWAEVEGIPAIPSFHPAALLRDPTKKRFAWADLLALKKRLDGA</sequence>
<keyword evidence="11" id="KW-0234">DNA repair</keyword>
<evidence type="ECO:0000256" key="5">
    <source>
        <dbReference type="ARBA" id="ARBA00022485"/>
    </source>
</evidence>
<dbReference type="Proteomes" id="UP000553766">
    <property type="component" value="Unassembled WGS sequence"/>
</dbReference>
<dbReference type="EC" id="3.2.2.27" evidence="3"/>
<dbReference type="InterPro" id="IPR005122">
    <property type="entry name" value="Uracil-DNA_glycosylase-like"/>
</dbReference>
<evidence type="ECO:0000256" key="1">
    <source>
        <dbReference type="ARBA" id="ARBA00001400"/>
    </source>
</evidence>